<name>A0A927U785_9FIRM</name>
<dbReference type="InterPro" id="IPR026466">
    <property type="entry name" value="Fim_isopep_form_D2_dom"/>
</dbReference>
<dbReference type="NCBIfam" id="TIGR01167">
    <property type="entry name" value="LPXTG_anchor"/>
    <property type="match status" value="1"/>
</dbReference>
<comment type="caution">
    <text evidence="9">The sequence shown here is derived from an EMBL/GenBank/DDBJ whole genome shotgun (WGS) entry which is preliminary data.</text>
</comment>
<evidence type="ECO:0000256" key="4">
    <source>
        <dbReference type="ARBA" id="ARBA00023088"/>
    </source>
</evidence>
<dbReference type="Gene3D" id="2.60.40.10">
    <property type="entry name" value="Immunoglobulins"/>
    <property type="match status" value="1"/>
</dbReference>
<dbReference type="AlphaFoldDB" id="A0A927U785"/>
<feature type="domain" description="Gram-positive cocci surface proteins LPxTG" evidence="7">
    <location>
        <begin position="409"/>
        <end position="447"/>
    </location>
</feature>
<evidence type="ECO:0000259" key="7">
    <source>
        <dbReference type="Pfam" id="PF00746"/>
    </source>
</evidence>
<evidence type="ECO:0000313" key="9">
    <source>
        <dbReference type="EMBL" id="MBE5918426.1"/>
    </source>
</evidence>
<evidence type="ECO:0000256" key="2">
    <source>
        <dbReference type="ARBA" id="ARBA00022525"/>
    </source>
</evidence>
<feature type="signal peptide" evidence="6">
    <location>
        <begin position="1"/>
        <end position="26"/>
    </location>
</feature>
<evidence type="ECO:0000313" key="10">
    <source>
        <dbReference type="Proteomes" id="UP000766246"/>
    </source>
</evidence>
<dbReference type="Pfam" id="PF00746">
    <property type="entry name" value="Gram_pos_anchor"/>
    <property type="match status" value="1"/>
</dbReference>
<keyword evidence="1" id="KW-0134">Cell wall</keyword>
<proteinExistence type="predicted"/>
<evidence type="ECO:0000256" key="3">
    <source>
        <dbReference type="ARBA" id="ARBA00022729"/>
    </source>
</evidence>
<dbReference type="EMBL" id="SVER01000002">
    <property type="protein sequence ID" value="MBE5918426.1"/>
    <property type="molecule type" value="Genomic_DNA"/>
</dbReference>
<dbReference type="InterPro" id="IPR041033">
    <property type="entry name" value="SpaA_PFL_dom_1"/>
</dbReference>
<feature type="domain" description="SpaA-like prealbumin fold" evidence="8">
    <location>
        <begin position="297"/>
        <end position="395"/>
    </location>
</feature>
<keyword evidence="2" id="KW-0964">Secreted</keyword>
<dbReference type="Gene3D" id="2.60.40.740">
    <property type="match status" value="1"/>
</dbReference>
<reference evidence="9" key="1">
    <citation type="submission" date="2019-04" db="EMBL/GenBank/DDBJ databases">
        <title>Evolution of Biomass-Degrading Anaerobic Consortia Revealed by Metagenomics.</title>
        <authorList>
            <person name="Peng X."/>
        </authorList>
    </citation>
    <scope>NUCLEOTIDE SEQUENCE</scope>
    <source>
        <strain evidence="9">SIG311</strain>
    </source>
</reference>
<accession>A0A927U785</accession>
<keyword evidence="5" id="KW-0472">Membrane</keyword>
<keyword evidence="5" id="KW-0812">Transmembrane</keyword>
<dbReference type="InterPro" id="IPR019931">
    <property type="entry name" value="LPXTG_anchor"/>
</dbReference>
<dbReference type="Proteomes" id="UP000766246">
    <property type="component" value="Unassembled WGS sequence"/>
</dbReference>
<evidence type="ECO:0000256" key="6">
    <source>
        <dbReference type="SAM" id="SignalP"/>
    </source>
</evidence>
<organism evidence="9 10">
    <name type="scientific">Pseudobutyrivibrio ruminis</name>
    <dbReference type="NCBI Taxonomy" id="46206"/>
    <lineage>
        <taxon>Bacteria</taxon>
        <taxon>Bacillati</taxon>
        <taxon>Bacillota</taxon>
        <taxon>Clostridia</taxon>
        <taxon>Lachnospirales</taxon>
        <taxon>Lachnospiraceae</taxon>
        <taxon>Pseudobutyrivibrio</taxon>
    </lineage>
</organism>
<feature type="chain" id="PRO_5038071077" evidence="6">
    <location>
        <begin position="27"/>
        <end position="450"/>
    </location>
</feature>
<dbReference type="InterPro" id="IPR048052">
    <property type="entry name" value="FM1-like"/>
</dbReference>
<dbReference type="NCBIfam" id="NF033902">
    <property type="entry name" value="iso_D2_wall_anc"/>
    <property type="match status" value="1"/>
</dbReference>
<keyword evidence="3 6" id="KW-0732">Signal</keyword>
<protein>
    <submittedName>
        <fullName evidence="9">Isopeptide-forming domain-containing fimbrial protein</fullName>
    </submittedName>
</protein>
<dbReference type="InterPro" id="IPR013783">
    <property type="entry name" value="Ig-like_fold"/>
</dbReference>
<keyword evidence="5" id="KW-1133">Transmembrane helix</keyword>
<feature type="transmembrane region" description="Helical" evidence="5">
    <location>
        <begin position="423"/>
        <end position="442"/>
    </location>
</feature>
<dbReference type="Pfam" id="PF17802">
    <property type="entry name" value="SpaA"/>
    <property type="match status" value="1"/>
</dbReference>
<gene>
    <name evidence="9" type="ORF">E7272_01155</name>
</gene>
<keyword evidence="4" id="KW-0572">Peptidoglycan-anchor</keyword>
<dbReference type="NCBIfam" id="TIGR04226">
    <property type="entry name" value="RrgB_K2N_iso_D2"/>
    <property type="match status" value="1"/>
</dbReference>
<evidence type="ECO:0000256" key="1">
    <source>
        <dbReference type="ARBA" id="ARBA00022512"/>
    </source>
</evidence>
<evidence type="ECO:0000259" key="8">
    <source>
        <dbReference type="Pfam" id="PF17802"/>
    </source>
</evidence>
<evidence type="ECO:0000256" key="5">
    <source>
        <dbReference type="SAM" id="Phobius"/>
    </source>
</evidence>
<sequence length="450" mass="47580">MKRVKKLLTLMLAVMMMLSMTIISSAAEKSAVITVTGAGEGATFTYAQVIKADTSTATGWAIVPGYEALFASFGNDEQSQIEGYIAASESERAAAIKAANVSTSDVFTNPMTVSKAGLYLINGTEEGFDYNPMLAYIGFDDKTGEEKGLVDTTIKAKKTPKTVGKTVDEQTDKFVQVGDEVTYTLTATIPYSPKGSQTTLVITDELTGGEFKVNDAGKAVVTVDVGDVPTLEIAPEGNKLTIDLASLIINSDDPEEDNKYANMTVTLTYVAIVTGTEIENKAAIGNNPATVVKSYTGKLKITKMNEAGSNSPEALAGAEFVVVNTDGKFATLENGVLAGWVDTVDDATTITTGSDGTATVEGFDPDKTYKFHEVVAPEGYKVNPDDVTAEWQEGKADNEQIAEATMHDSKLSTLPFTGGKGTAAFTGFGVLLMSISAGLYFTNKKNKSAK</sequence>